<keyword evidence="5" id="KW-0175">Coiled coil</keyword>
<dbReference type="InterPro" id="IPR001841">
    <property type="entry name" value="Znf_RING"/>
</dbReference>
<keyword evidence="2 4" id="KW-0863">Zinc-finger</keyword>
<feature type="transmembrane region" description="Helical" evidence="6">
    <location>
        <begin position="532"/>
        <end position="552"/>
    </location>
</feature>
<feature type="coiled-coil region" evidence="5">
    <location>
        <begin position="88"/>
        <end position="115"/>
    </location>
</feature>
<reference evidence="8 9" key="1">
    <citation type="submission" date="2024-07" db="EMBL/GenBank/DDBJ databases">
        <authorList>
            <person name="Akdeniz Z."/>
        </authorList>
    </citation>
    <scope>NUCLEOTIDE SEQUENCE [LARGE SCALE GENOMIC DNA]</scope>
</reference>
<keyword evidence="1" id="KW-0479">Metal-binding</keyword>
<feature type="transmembrane region" description="Helical" evidence="6">
    <location>
        <begin position="601"/>
        <end position="625"/>
    </location>
</feature>
<sequence>MENKKQSTKNAKLSRISYNETECLHSRQQYQMYIIKIQSFHVKTRRIFRKQLIFYFHILIIQYIQKPHQMSWLKLFKQNLSSQNYTLIANNMHKYQTLEDKVEELNLALSNEQNFTTKYIAQALLQRESNKHKYLSIQYIPENIIEICHQCKILCNQFIQLHPCQHLICQQCVQGLQEKFVSCPVCLVKLSDISIKEHLSQRILKSNCKCPNNNITLASVPQYEQIEITLFNLDEYQMYYKNLSEETLVFLSRFNSNHYSYKVLNFIRQCYTVDKSHQFYREIINQIKSDKQLVEVKLIHNQLFTQKKISIKDCTYTSEYKNMSQHLKGECQQYIQQCTNVGCRESYPKKAMQDHMQQCLFKPTFCPICFRTDVQQVNLTQHVIDCLKNLESAQNNYDSQPECMNNVPDIALEYKVRKLQSELETYGELSIKYFIKVQREIVKKFREQNMNPMVELKSARTFLSPIYEDRVIPMTITFQLLCLMFYGGLKHLFVDNFKLTVGLVIVEFVNIFLMMVHWLFHINKCMYRSFLYIQAFTAVISFTLNFTGLYTYLQLCDDQSFSGTRKLDVYDVLLDMLYFSTMLTSTVNLGDIHPVSLWSKIFATVHIFVNMFCIYMIFRGSSFYFRTKNMQRKLKEIEVQKQQVTDLLKSR</sequence>
<dbReference type="PROSITE" id="PS50089">
    <property type="entry name" value="ZF_RING_2"/>
    <property type="match status" value="1"/>
</dbReference>
<proteinExistence type="predicted"/>
<dbReference type="Gene3D" id="3.30.40.10">
    <property type="entry name" value="Zinc/RING finger domain, C3HC4 (zinc finger)"/>
    <property type="match status" value="2"/>
</dbReference>
<evidence type="ECO:0000256" key="3">
    <source>
        <dbReference type="ARBA" id="ARBA00022833"/>
    </source>
</evidence>
<keyword evidence="6" id="KW-0812">Transmembrane</keyword>
<evidence type="ECO:0000313" key="9">
    <source>
        <dbReference type="Proteomes" id="UP001642409"/>
    </source>
</evidence>
<evidence type="ECO:0000256" key="2">
    <source>
        <dbReference type="ARBA" id="ARBA00022771"/>
    </source>
</evidence>
<evidence type="ECO:0000259" key="7">
    <source>
        <dbReference type="PROSITE" id="PS50089"/>
    </source>
</evidence>
<dbReference type="InterPro" id="IPR017907">
    <property type="entry name" value="Znf_RING_CS"/>
</dbReference>
<protein>
    <submittedName>
        <fullName evidence="8">Transmembrane_domain-containing protein</fullName>
    </submittedName>
</protein>
<dbReference type="SUPFAM" id="SSF81324">
    <property type="entry name" value="Voltage-gated potassium channels"/>
    <property type="match status" value="1"/>
</dbReference>
<comment type="caution">
    <text evidence="8">The sequence shown here is derived from an EMBL/GenBank/DDBJ whole genome shotgun (WGS) entry which is preliminary data.</text>
</comment>
<dbReference type="Proteomes" id="UP001642409">
    <property type="component" value="Unassembled WGS sequence"/>
</dbReference>
<dbReference type="InterPro" id="IPR013083">
    <property type="entry name" value="Znf_RING/FYVE/PHD"/>
</dbReference>
<gene>
    <name evidence="8" type="ORF">HINF_LOCUS63568</name>
</gene>
<feature type="domain" description="RING-type" evidence="7">
    <location>
        <begin position="148"/>
        <end position="186"/>
    </location>
</feature>
<dbReference type="PROSITE" id="PS00518">
    <property type="entry name" value="ZF_RING_1"/>
    <property type="match status" value="1"/>
</dbReference>
<keyword evidence="9" id="KW-1185">Reference proteome</keyword>
<keyword evidence="6" id="KW-1133">Transmembrane helix</keyword>
<keyword evidence="3" id="KW-0862">Zinc</keyword>
<organism evidence="8 9">
    <name type="scientific">Hexamita inflata</name>
    <dbReference type="NCBI Taxonomy" id="28002"/>
    <lineage>
        <taxon>Eukaryota</taxon>
        <taxon>Metamonada</taxon>
        <taxon>Diplomonadida</taxon>
        <taxon>Hexamitidae</taxon>
        <taxon>Hexamitinae</taxon>
        <taxon>Hexamita</taxon>
    </lineage>
</organism>
<evidence type="ECO:0000256" key="6">
    <source>
        <dbReference type="SAM" id="Phobius"/>
    </source>
</evidence>
<evidence type="ECO:0000256" key="1">
    <source>
        <dbReference type="ARBA" id="ARBA00022723"/>
    </source>
</evidence>
<evidence type="ECO:0000256" key="5">
    <source>
        <dbReference type="SAM" id="Coils"/>
    </source>
</evidence>
<accession>A0ABP1LN43</accession>
<feature type="transmembrane region" description="Helical" evidence="6">
    <location>
        <begin position="501"/>
        <end position="520"/>
    </location>
</feature>
<dbReference type="Gene3D" id="1.10.287.70">
    <property type="match status" value="1"/>
</dbReference>
<evidence type="ECO:0000256" key="4">
    <source>
        <dbReference type="PROSITE-ProRule" id="PRU00175"/>
    </source>
</evidence>
<evidence type="ECO:0000313" key="8">
    <source>
        <dbReference type="EMBL" id="CAL6087273.1"/>
    </source>
</evidence>
<dbReference type="InterPro" id="IPR013099">
    <property type="entry name" value="K_chnl_dom"/>
</dbReference>
<dbReference type="EMBL" id="CAXDID020000399">
    <property type="protein sequence ID" value="CAL6087273.1"/>
    <property type="molecule type" value="Genomic_DNA"/>
</dbReference>
<name>A0ABP1LN43_9EUKA</name>
<keyword evidence="6" id="KW-0472">Membrane</keyword>
<dbReference type="Pfam" id="PF07885">
    <property type="entry name" value="Ion_trans_2"/>
    <property type="match status" value="1"/>
</dbReference>